<comment type="catalytic activity">
    <reaction evidence="6">
        <text>L-alanine + NAD(+) + H2O = pyruvate + NH4(+) + NADH + H(+)</text>
        <dbReference type="Rhea" id="RHEA:18405"/>
        <dbReference type="ChEBI" id="CHEBI:15361"/>
        <dbReference type="ChEBI" id="CHEBI:15377"/>
        <dbReference type="ChEBI" id="CHEBI:15378"/>
        <dbReference type="ChEBI" id="CHEBI:28938"/>
        <dbReference type="ChEBI" id="CHEBI:57540"/>
        <dbReference type="ChEBI" id="CHEBI:57945"/>
        <dbReference type="ChEBI" id="CHEBI:57972"/>
        <dbReference type="EC" id="1.4.1.1"/>
    </reaction>
</comment>
<dbReference type="PANTHER" id="PTHR42795:SF1">
    <property type="entry name" value="ALANINE DEHYDROGENASE"/>
    <property type="match status" value="1"/>
</dbReference>
<dbReference type="UniPathway" id="UPA00527">
    <property type="reaction ID" value="UER00585"/>
</dbReference>
<dbReference type="SMART" id="SM01002">
    <property type="entry name" value="AlaDh_PNT_C"/>
    <property type="match status" value="1"/>
</dbReference>
<evidence type="ECO:0000256" key="2">
    <source>
        <dbReference type="ARBA" id="ARBA00005689"/>
    </source>
</evidence>
<accession>A0A2V4VQJ3</accession>
<keyword evidence="5 6" id="KW-0520">NAD</keyword>
<evidence type="ECO:0000313" key="15">
    <source>
        <dbReference type="Proteomes" id="UP000247790"/>
    </source>
</evidence>
<dbReference type="EMBL" id="QJSW01000008">
    <property type="protein sequence ID" value="PYE48584.1"/>
    <property type="molecule type" value="Genomic_DNA"/>
</dbReference>
<evidence type="ECO:0000256" key="4">
    <source>
        <dbReference type="ARBA" id="ARBA00023002"/>
    </source>
</evidence>
<dbReference type="InterPro" id="IPR008143">
    <property type="entry name" value="Ala_DH/PNT_CS2"/>
</dbReference>
<reference evidence="14 16" key="2">
    <citation type="submission" date="2020-06" db="EMBL/GenBank/DDBJ databases">
        <title>Complete genome of Paenibacillus barcinonensis KACC11450.</title>
        <authorList>
            <person name="Kim M."/>
            <person name="Park Y.-J."/>
            <person name="Shin J.-H."/>
        </authorList>
    </citation>
    <scope>NUCLEOTIDE SEQUENCE [LARGE SCALE GENOMIC DNA]</scope>
    <source>
        <strain evidence="14 16">KACC11450</strain>
    </source>
</reference>
<proteinExistence type="inferred from homology"/>
<keyword evidence="16" id="KW-1185">Reference proteome</keyword>
<dbReference type="EC" id="1.4.1.1" evidence="3 6"/>
<dbReference type="PANTHER" id="PTHR42795">
    <property type="entry name" value="ALANINE DEHYDROGENASE"/>
    <property type="match status" value="1"/>
</dbReference>
<dbReference type="OrthoDB" id="9804592at2"/>
<dbReference type="NCBIfam" id="TIGR00518">
    <property type="entry name" value="alaDH"/>
    <property type="match status" value="1"/>
</dbReference>
<dbReference type="SUPFAM" id="SSF52283">
    <property type="entry name" value="Formate/glycerate dehydrogenase catalytic domain-like"/>
    <property type="match status" value="1"/>
</dbReference>
<dbReference type="InterPro" id="IPR008141">
    <property type="entry name" value="Ala_DH"/>
</dbReference>
<evidence type="ECO:0000256" key="9">
    <source>
        <dbReference type="PIRSR" id="PIRSR000183-3"/>
    </source>
</evidence>
<feature type="binding site" evidence="9">
    <location>
        <position position="219"/>
    </location>
    <ligand>
        <name>NAD(+)</name>
        <dbReference type="ChEBI" id="CHEBI:57540"/>
    </ligand>
</feature>
<feature type="active site" description="Proton donor/acceptor" evidence="7">
    <location>
        <position position="96"/>
    </location>
</feature>
<evidence type="ECO:0000256" key="7">
    <source>
        <dbReference type="PIRSR" id="PIRSR000183-1"/>
    </source>
</evidence>
<feature type="binding site" evidence="9">
    <location>
        <position position="133"/>
    </location>
    <ligand>
        <name>NAD(+)</name>
        <dbReference type="ChEBI" id="CHEBI:57540"/>
    </ligand>
</feature>
<keyword evidence="4 6" id="KW-0560">Oxidoreductase</keyword>
<reference evidence="13 15" key="1">
    <citation type="submission" date="2018-06" db="EMBL/GenBank/DDBJ databases">
        <title>Genomic Encyclopedia of Type Strains, Phase III (KMG-III): the genomes of soil and plant-associated and newly described type strains.</title>
        <authorList>
            <person name="Whitman W."/>
        </authorList>
    </citation>
    <scope>NUCLEOTIDE SEQUENCE [LARGE SCALE GENOMIC DNA]</scope>
    <source>
        <strain evidence="13 15">CECT 7022</strain>
    </source>
</reference>
<feature type="domain" description="Alanine dehydrogenase/pyridine nucleotide transhydrogenase N-terminal" evidence="12">
    <location>
        <begin position="4"/>
        <end position="136"/>
    </location>
</feature>
<dbReference type="Gene3D" id="3.40.50.720">
    <property type="entry name" value="NAD(P)-binding Rossmann-like Domain"/>
    <property type="match status" value="2"/>
</dbReference>
<dbReference type="CDD" id="cd05305">
    <property type="entry name" value="L-AlaDH"/>
    <property type="match status" value="1"/>
</dbReference>
<feature type="binding site" evidence="9">
    <location>
        <begin position="266"/>
        <end position="269"/>
    </location>
    <ligand>
        <name>NAD(+)</name>
        <dbReference type="ChEBI" id="CHEBI:57540"/>
    </ligand>
</feature>
<evidence type="ECO:0000313" key="14">
    <source>
        <dbReference type="EMBL" id="QKS58723.1"/>
    </source>
</evidence>
<evidence type="ECO:0000259" key="11">
    <source>
        <dbReference type="SMART" id="SM01002"/>
    </source>
</evidence>
<dbReference type="PROSITE" id="PS00837">
    <property type="entry name" value="ALADH_PNT_2"/>
    <property type="match status" value="1"/>
</dbReference>
<dbReference type="GO" id="GO:0000166">
    <property type="term" value="F:nucleotide binding"/>
    <property type="evidence" value="ECO:0007669"/>
    <property type="project" value="UniProtKB-KW"/>
</dbReference>
<dbReference type="AlphaFoldDB" id="A0A2V4VQJ3"/>
<feature type="domain" description="Alanine dehydrogenase/pyridine nucleotide transhydrogenase NAD(H)-binding" evidence="11">
    <location>
        <begin position="148"/>
        <end position="297"/>
    </location>
</feature>
<feature type="binding site" evidence="10">
    <location>
        <position position="327"/>
    </location>
    <ligand>
        <name>Mg(2+)</name>
        <dbReference type="ChEBI" id="CHEBI:18420"/>
    </ligand>
</feature>
<evidence type="ECO:0000256" key="8">
    <source>
        <dbReference type="PIRSR" id="PIRSR000183-2"/>
    </source>
</evidence>
<dbReference type="GO" id="GO:0000286">
    <property type="term" value="F:alanine dehydrogenase activity"/>
    <property type="evidence" value="ECO:0007669"/>
    <property type="project" value="UniProtKB-UniRule"/>
</dbReference>
<evidence type="ECO:0000256" key="5">
    <source>
        <dbReference type="ARBA" id="ARBA00023027"/>
    </source>
</evidence>
<comment type="similarity">
    <text evidence="2 6">Belongs to the AlaDH/PNT family.</text>
</comment>
<evidence type="ECO:0000313" key="13">
    <source>
        <dbReference type="EMBL" id="PYE48584.1"/>
    </source>
</evidence>
<organism evidence="13 15">
    <name type="scientific">Paenibacillus barcinonensis</name>
    <dbReference type="NCBI Taxonomy" id="198119"/>
    <lineage>
        <taxon>Bacteria</taxon>
        <taxon>Bacillati</taxon>
        <taxon>Bacillota</taxon>
        <taxon>Bacilli</taxon>
        <taxon>Bacillales</taxon>
        <taxon>Paenibacillaceae</taxon>
        <taxon>Paenibacillus</taxon>
    </lineage>
</organism>
<dbReference type="InterPro" id="IPR007886">
    <property type="entry name" value="AlaDH/PNT_N"/>
</dbReference>
<protein>
    <recommendedName>
        <fullName evidence="3 6">Alanine dehydrogenase</fullName>
        <ecNumber evidence="3 6">1.4.1.1</ecNumber>
    </recommendedName>
</protein>
<dbReference type="InterPro" id="IPR007698">
    <property type="entry name" value="AlaDH/PNT_NAD(H)-bd"/>
</dbReference>
<feature type="binding site" evidence="9">
    <location>
        <begin position="298"/>
        <end position="301"/>
    </location>
    <ligand>
        <name>NAD(+)</name>
        <dbReference type="ChEBI" id="CHEBI:57540"/>
    </ligand>
</feature>
<dbReference type="GO" id="GO:0042853">
    <property type="term" value="P:L-alanine catabolic process"/>
    <property type="evidence" value="ECO:0007669"/>
    <property type="project" value="UniProtKB-UniPathway"/>
</dbReference>
<dbReference type="FunFam" id="3.40.50.720:FF:000049">
    <property type="entry name" value="Alanine dehydrogenase"/>
    <property type="match status" value="1"/>
</dbReference>
<evidence type="ECO:0000313" key="16">
    <source>
        <dbReference type="Proteomes" id="UP000509327"/>
    </source>
</evidence>
<feature type="binding site" evidence="9">
    <location>
        <position position="202"/>
    </location>
    <ligand>
        <name>NAD(+)</name>
        <dbReference type="ChEBI" id="CHEBI:57540"/>
    </ligand>
</feature>
<dbReference type="SUPFAM" id="SSF51735">
    <property type="entry name" value="NAD(P)-binding Rossmann-fold domains"/>
    <property type="match status" value="1"/>
</dbReference>
<dbReference type="Pfam" id="PF05222">
    <property type="entry name" value="AlaDh_PNT_N"/>
    <property type="match status" value="1"/>
</dbReference>
<feature type="binding site" evidence="8">
    <location>
        <position position="75"/>
    </location>
    <ligand>
        <name>substrate</name>
    </ligand>
</feature>
<dbReference type="Proteomes" id="UP000247790">
    <property type="component" value="Unassembled WGS sequence"/>
</dbReference>
<feature type="active site" description="Proton donor/acceptor" evidence="7">
    <location>
        <position position="269"/>
    </location>
</feature>
<dbReference type="Pfam" id="PF01262">
    <property type="entry name" value="AlaDh_PNT_C"/>
    <property type="match status" value="1"/>
</dbReference>
<dbReference type="InterPro" id="IPR036291">
    <property type="entry name" value="NAD(P)-bd_dom_sf"/>
</dbReference>
<name>A0A2V4VQJ3_PAEBA</name>
<evidence type="ECO:0000256" key="6">
    <source>
        <dbReference type="PIRNR" id="PIRNR000183"/>
    </source>
</evidence>
<dbReference type="EMBL" id="CP054614">
    <property type="protein sequence ID" value="QKS58723.1"/>
    <property type="molecule type" value="Genomic_DNA"/>
</dbReference>
<evidence type="ECO:0000256" key="1">
    <source>
        <dbReference type="ARBA" id="ARBA00005206"/>
    </source>
</evidence>
<keyword evidence="9" id="KW-0547">Nucleotide-binding</keyword>
<evidence type="ECO:0000256" key="3">
    <source>
        <dbReference type="ARBA" id="ARBA00012897"/>
    </source>
</evidence>
<dbReference type="PIRSF" id="PIRSF000183">
    <property type="entry name" value="Alanine_dh"/>
    <property type="match status" value="1"/>
</dbReference>
<dbReference type="RefSeq" id="WP_110897240.1">
    <property type="nucleotide sequence ID" value="NZ_CP054614.1"/>
</dbReference>
<feature type="binding site" evidence="9">
    <location>
        <begin position="238"/>
        <end position="239"/>
    </location>
    <ligand>
        <name>NAD(+)</name>
        <dbReference type="ChEBI" id="CHEBI:57540"/>
    </ligand>
</feature>
<feature type="binding site" evidence="8">
    <location>
        <position position="15"/>
    </location>
    <ligand>
        <name>substrate</name>
    </ligand>
</feature>
<sequence>MRIGLPKEIKNNENRVAMTPAGAADFVRAGHQVLVEQGAGLGSGFMDQEYEKAGALIIAQAARVWHDADMILKVKEPLASEYGYFRPGLMLFTYLHLAAEPALAQALVDNRVTAIAYETLEVGGSLPLLTPMSEVAGRMAAQIGAQLLEKTEGGKGILLSGVPGVSRGRVVIIGGGTVGTNAAKIAIGLGADVTILDLNLHRLRQLDDIFGNQIQTLVSSPSNIASAVAGADLLICAVLIPGAKAPKLVSEQVVMTMAPGSVIVDVAIDQGGIVETIDHITTHDEPTYVKHGVVHYAVANMPGAVPRTSTVALTNATLPYALQLANHGAATAIRGSSSIRSAVNALNGHITYEAVARDLGHAYVPAGQALENAAAVQ</sequence>
<feature type="binding site" evidence="9">
    <location>
        <position position="197"/>
    </location>
    <ligand>
        <name>NAD(+)</name>
        <dbReference type="ChEBI" id="CHEBI:57540"/>
    </ligand>
</feature>
<dbReference type="Proteomes" id="UP000509327">
    <property type="component" value="Chromosome"/>
</dbReference>
<dbReference type="GO" id="GO:0005886">
    <property type="term" value="C:plasma membrane"/>
    <property type="evidence" value="ECO:0007669"/>
    <property type="project" value="TreeGrafter"/>
</dbReference>
<gene>
    <name evidence="14" type="primary">ald</name>
    <name evidence="13" type="ORF">DFQ00_108176</name>
    <name evidence="14" type="ORF">HUB98_22525</name>
</gene>
<evidence type="ECO:0000256" key="10">
    <source>
        <dbReference type="PIRSR" id="PIRSR000183-4"/>
    </source>
</evidence>
<comment type="pathway">
    <text evidence="1">Amino-acid degradation; L-alanine degradation via dehydrogenase pathway; NH(3) and pyruvate from L-alanine: step 1/1.</text>
</comment>
<evidence type="ECO:0000259" key="12">
    <source>
        <dbReference type="SMART" id="SM01003"/>
    </source>
</evidence>
<dbReference type="SMART" id="SM01003">
    <property type="entry name" value="AlaDh_PNT_N"/>
    <property type="match status" value="1"/>
</dbReference>